<evidence type="ECO:0000313" key="10">
    <source>
        <dbReference type="EMBL" id="GGG80403.1"/>
    </source>
</evidence>
<reference evidence="10" key="2">
    <citation type="submission" date="2020-09" db="EMBL/GenBank/DDBJ databases">
        <authorList>
            <person name="Sun Q."/>
            <person name="Zhou Y."/>
        </authorList>
    </citation>
    <scope>NUCLEOTIDE SEQUENCE</scope>
    <source>
        <strain evidence="10">CGMCC 1.15762</strain>
    </source>
</reference>
<dbReference type="InterPro" id="IPR036628">
    <property type="entry name" value="Clp_N_dom_sf"/>
</dbReference>
<dbReference type="GO" id="GO:0005737">
    <property type="term" value="C:cytoplasm"/>
    <property type="evidence" value="ECO:0007669"/>
    <property type="project" value="TreeGrafter"/>
</dbReference>
<keyword evidence="10" id="KW-0378">Hydrolase</keyword>
<dbReference type="InterPro" id="IPR018368">
    <property type="entry name" value="ClpA/B_CS1"/>
</dbReference>
<keyword evidence="4 7" id="KW-0067">ATP-binding</keyword>
<dbReference type="GO" id="GO:0005524">
    <property type="term" value="F:ATP binding"/>
    <property type="evidence" value="ECO:0007669"/>
    <property type="project" value="UniProtKB-KW"/>
</dbReference>
<dbReference type="SUPFAM" id="SSF52540">
    <property type="entry name" value="P-loop containing nucleoside triphosphate hydrolases"/>
    <property type="match status" value="2"/>
</dbReference>
<evidence type="ECO:0000256" key="7">
    <source>
        <dbReference type="RuleBase" id="RU004432"/>
    </source>
</evidence>
<dbReference type="AlphaFoldDB" id="A0A8J2ZLX9"/>
<dbReference type="PANTHER" id="PTHR11638">
    <property type="entry name" value="ATP-DEPENDENT CLP PROTEASE"/>
    <property type="match status" value="1"/>
</dbReference>
<dbReference type="Pfam" id="PF00004">
    <property type="entry name" value="AAA"/>
    <property type="match status" value="1"/>
</dbReference>
<dbReference type="PROSITE" id="PS00871">
    <property type="entry name" value="CLPAB_2"/>
    <property type="match status" value="1"/>
</dbReference>
<evidence type="ECO:0000256" key="8">
    <source>
        <dbReference type="SAM" id="MobiDB-lite"/>
    </source>
</evidence>
<dbReference type="Proteomes" id="UP000617145">
    <property type="component" value="Unassembled WGS sequence"/>
</dbReference>
<keyword evidence="10" id="KW-0645">Protease</keyword>
<dbReference type="GO" id="GO:0008233">
    <property type="term" value="F:peptidase activity"/>
    <property type="evidence" value="ECO:0007669"/>
    <property type="project" value="UniProtKB-KW"/>
</dbReference>
<dbReference type="Pfam" id="PF10431">
    <property type="entry name" value="ClpB_D2-small"/>
    <property type="match status" value="1"/>
</dbReference>
<dbReference type="Gene3D" id="1.10.8.60">
    <property type="match status" value="2"/>
</dbReference>
<dbReference type="Pfam" id="PF07724">
    <property type="entry name" value="AAA_2"/>
    <property type="match status" value="1"/>
</dbReference>
<dbReference type="GO" id="GO:0006508">
    <property type="term" value="P:proteolysis"/>
    <property type="evidence" value="ECO:0007669"/>
    <property type="project" value="UniProtKB-KW"/>
</dbReference>
<dbReference type="CDD" id="cd00009">
    <property type="entry name" value="AAA"/>
    <property type="match status" value="1"/>
</dbReference>
<keyword evidence="2 6" id="KW-0677">Repeat</keyword>
<comment type="caution">
    <text evidence="10">The sequence shown here is derived from an EMBL/GenBank/DDBJ whole genome shotgun (WGS) entry which is preliminary data.</text>
</comment>
<dbReference type="PROSITE" id="PS00870">
    <property type="entry name" value="CLPAB_1"/>
    <property type="match status" value="1"/>
</dbReference>
<reference evidence="10" key="1">
    <citation type="journal article" date="2014" name="Int. J. Syst. Evol. Microbiol.">
        <title>Complete genome sequence of Corynebacterium casei LMG S-19264T (=DSM 44701T), isolated from a smear-ripened cheese.</title>
        <authorList>
            <consortium name="US DOE Joint Genome Institute (JGI-PGF)"/>
            <person name="Walter F."/>
            <person name="Albersmeier A."/>
            <person name="Kalinowski J."/>
            <person name="Ruckert C."/>
        </authorList>
    </citation>
    <scope>NUCLEOTIDE SEQUENCE</scope>
    <source>
        <strain evidence="10">CGMCC 1.15762</strain>
    </source>
</reference>
<evidence type="ECO:0000256" key="2">
    <source>
        <dbReference type="ARBA" id="ARBA00022737"/>
    </source>
</evidence>
<dbReference type="Pfam" id="PF17871">
    <property type="entry name" value="AAA_lid_9"/>
    <property type="match status" value="1"/>
</dbReference>
<dbReference type="SUPFAM" id="SSF81923">
    <property type="entry name" value="Double Clp-N motif"/>
    <property type="match status" value="1"/>
</dbReference>
<dbReference type="CDD" id="cd19499">
    <property type="entry name" value="RecA-like_ClpB_Hsp104-like"/>
    <property type="match status" value="1"/>
</dbReference>
<keyword evidence="11" id="KW-1185">Reference proteome</keyword>
<comment type="similarity">
    <text evidence="1 7">Belongs to the ClpA/ClpB family.</text>
</comment>
<evidence type="ECO:0000256" key="5">
    <source>
        <dbReference type="ARBA" id="ARBA00023186"/>
    </source>
</evidence>
<organism evidence="10 11">
    <name type="scientific">Salipiger pallidus</name>
    <dbReference type="NCBI Taxonomy" id="1775170"/>
    <lineage>
        <taxon>Bacteria</taxon>
        <taxon>Pseudomonadati</taxon>
        <taxon>Pseudomonadota</taxon>
        <taxon>Alphaproteobacteria</taxon>
        <taxon>Rhodobacterales</taxon>
        <taxon>Roseobacteraceae</taxon>
        <taxon>Salipiger</taxon>
    </lineage>
</organism>
<sequence>MPSFSNTLEQAIHAALALANSRSHEFATLEHLLLALIDEPDAARVMKACSVDTEELRTTLVEFIDEDLSNLVTDIEGSEAVPTAAFQRVIQRAAIHVQSSGRTEVTGANALVAIFAERESNAAYFLQEQDMTRYDAVNFIAHGVAKNPAYGEARPVQGASDAEEETKQTQSEAPADNKESALGKYCVDLNAKSRKGDVDPLIGRESEVERCIQVLCRRRKNNPLLVGDPGVGKTAIAEGLARKIVSGDTPKVLSKTTIYSLDMGALLAGTRYRGDFEERLKAVVTELEEHPDAVLFIDEIHTVIGAGATSGGAMDASNLLKPALQGGKLRTMGSTTYKEFRQHFEKDRALSRRFQKIDVSEPSVEDTVKILKGLKPYFEEHHSIKYTAEAIKTAVELSARYINDRKLPDKAIDVIDEAGAAQHLVAESKRRKTIGTKEIEDVVAKIARIPPKNVSKNDAEVLKDLEGSLKRVVFGQDDAIVALSSAIKLARAGLREPEKPIGNYLFAGPTGVGKTEVAKQLASTLGVELLRFDMSEYMEKHAVSRLIGAPPGYVGFDQGGQLTDGVDQHPHCVLLLDEIEKAHPDVYNILLQVMDHGSLTDHNGRTVDFRNVILIMTSNAGAAEQAKAAIGFGRERRTGEDTAAIERTFTPEFRNRLDAVISFQPLPKEVILSVVEKFVLQLEAQLMDRNVTIELTRPAAEWLGEKGYDDRMGARPLGRVIQENLKKPLAEELLFGKLTKGGVVKVGVKDGELSLTIEGPDKLRLSSKKPPLLTAE</sequence>
<accession>A0A8J2ZLX9</accession>
<dbReference type="GO" id="GO:0043335">
    <property type="term" value="P:protein unfolding"/>
    <property type="evidence" value="ECO:0007669"/>
    <property type="project" value="InterPro"/>
</dbReference>
<protein>
    <submittedName>
        <fullName evidence="10">ATP-dependent Clp protease ATP-binding subunit ClpA</fullName>
    </submittedName>
</protein>
<dbReference type="InterPro" id="IPR028299">
    <property type="entry name" value="ClpA/B_CS2"/>
</dbReference>
<dbReference type="InterPro" id="IPR027417">
    <property type="entry name" value="P-loop_NTPase"/>
</dbReference>
<dbReference type="GO" id="GO:0034605">
    <property type="term" value="P:cellular response to heat"/>
    <property type="evidence" value="ECO:0007669"/>
    <property type="project" value="TreeGrafter"/>
</dbReference>
<dbReference type="InterPro" id="IPR019489">
    <property type="entry name" value="Clp_ATPase_C"/>
</dbReference>
<dbReference type="InterPro" id="IPR004176">
    <property type="entry name" value="Clp_R_N"/>
</dbReference>
<dbReference type="GO" id="GO:0016887">
    <property type="term" value="F:ATP hydrolysis activity"/>
    <property type="evidence" value="ECO:0007669"/>
    <property type="project" value="InterPro"/>
</dbReference>
<evidence type="ECO:0000256" key="4">
    <source>
        <dbReference type="ARBA" id="ARBA00022840"/>
    </source>
</evidence>
<dbReference type="EMBL" id="BMJV01000006">
    <property type="protein sequence ID" value="GGG80403.1"/>
    <property type="molecule type" value="Genomic_DNA"/>
</dbReference>
<dbReference type="InterPro" id="IPR001270">
    <property type="entry name" value="ClpA/B"/>
</dbReference>
<dbReference type="InterPro" id="IPR003593">
    <property type="entry name" value="AAA+_ATPase"/>
</dbReference>
<dbReference type="Gene3D" id="1.10.1780.10">
    <property type="entry name" value="Clp, N-terminal domain"/>
    <property type="match status" value="1"/>
</dbReference>
<feature type="region of interest" description="Disordered" evidence="8">
    <location>
        <begin position="151"/>
        <end position="178"/>
    </location>
</feature>
<dbReference type="InterPro" id="IPR013461">
    <property type="entry name" value="ClpA"/>
</dbReference>
<dbReference type="SMART" id="SM01086">
    <property type="entry name" value="ClpB_D2-small"/>
    <property type="match status" value="1"/>
</dbReference>
<evidence type="ECO:0000313" key="11">
    <source>
        <dbReference type="Proteomes" id="UP000617145"/>
    </source>
</evidence>
<evidence type="ECO:0000256" key="1">
    <source>
        <dbReference type="ARBA" id="ARBA00008675"/>
    </source>
</evidence>
<evidence type="ECO:0000259" key="9">
    <source>
        <dbReference type="PROSITE" id="PS51903"/>
    </source>
</evidence>
<gene>
    <name evidence="10" type="primary">clpA</name>
    <name evidence="10" type="ORF">GCM10011415_32220</name>
</gene>
<keyword evidence="5 7" id="KW-0143">Chaperone</keyword>
<dbReference type="Pfam" id="PF02861">
    <property type="entry name" value="Clp_N"/>
    <property type="match status" value="1"/>
</dbReference>
<dbReference type="PRINTS" id="PR00300">
    <property type="entry name" value="CLPPROTEASEA"/>
</dbReference>
<dbReference type="SMART" id="SM00382">
    <property type="entry name" value="AAA"/>
    <property type="match status" value="2"/>
</dbReference>
<proteinExistence type="inferred from homology"/>
<dbReference type="InterPro" id="IPR050130">
    <property type="entry name" value="ClpA_ClpB"/>
</dbReference>
<keyword evidence="3 7" id="KW-0547">Nucleotide-binding</keyword>
<dbReference type="PANTHER" id="PTHR11638:SF111">
    <property type="entry name" value="ATP-DEPENDENT CLP PROTEASE ATP-BINDING SUBUNIT CLPA"/>
    <property type="match status" value="1"/>
</dbReference>
<dbReference type="NCBIfam" id="TIGR02639">
    <property type="entry name" value="ClpA"/>
    <property type="match status" value="1"/>
</dbReference>
<evidence type="ECO:0000256" key="3">
    <source>
        <dbReference type="ARBA" id="ARBA00022741"/>
    </source>
</evidence>
<dbReference type="Gene3D" id="3.40.50.300">
    <property type="entry name" value="P-loop containing nucleotide triphosphate hydrolases"/>
    <property type="match status" value="2"/>
</dbReference>
<name>A0A8J2ZLX9_9RHOB</name>
<dbReference type="InterPro" id="IPR003959">
    <property type="entry name" value="ATPase_AAA_core"/>
</dbReference>
<feature type="domain" description="Clp R" evidence="9">
    <location>
        <begin position="1"/>
        <end position="147"/>
    </location>
</feature>
<dbReference type="FunFam" id="3.40.50.300:FF:000025">
    <property type="entry name" value="ATP-dependent Clp protease subunit"/>
    <property type="match status" value="1"/>
</dbReference>
<dbReference type="InterPro" id="IPR041546">
    <property type="entry name" value="ClpA/ClpB_AAA_lid"/>
</dbReference>
<evidence type="ECO:0000256" key="6">
    <source>
        <dbReference type="PROSITE-ProRule" id="PRU01251"/>
    </source>
</evidence>
<dbReference type="RefSeq" id="WP_188791248.1">
    <property type="nucleotide sequence ID" value="NZ_BMJV01000006.1"/>
</dbReference>
<dbReference type="PROSITE" id="PS51903">
    <property type="entry name" value="CLP_R"/>
    <property type="match status" value="1"/>
</dbReference>